<evidence type="ECO:0000259" key="1">
    <source>
        <dbReference type="Pfam" id="PF14574"/>
    </source>
</evidence>
<accession>A0A645D7G6</accession>
<gene>
    <name evidence="2" type="ORF">SDC9_132551</name>
</gene>
<dbReference type="AlphaFoldDB" id="A0A645D7G6"/>
<name>A0A645D7G6_9ZZZZ</name>
<dbReference type="EMBL" id="VSSQ01033766">
    <property type="protein sequence ID" value="MPM85470.1"/>
    <property type="molecule type" value="Genomic_DNA"/>
</dbReference>
<evidence type="ECO:0000313" key="2">
    <source>
        <dbReference type="EMBL" id="MPM85470.1"/>
    </source>
</evidence>
<organism evidence="2">
    <name type="scientific">bioreactor metagenome</name>
    <dbReference type="NCBI Taxonomy" id="1076179"/>
    <lineage>
        <taxon>unclassified sequences</taxon>
        <taxon>metagenomes</taxon>
        <taxon>ecological metagenomes</taxon>
    </lineage>
</organism>
<proteinExistence type="predicted"/>
<comment type="caution">
    <text evidence="2">The sequence shown here is derived from an EMBL/GenBank/DDBJ whole genome shotgun (WGS) entry which is preliminary data.</text>
</comment>
<feature type="domain" description="RACo C-terminal" evidence="1">
    <location>
        <begin position="2"/>
        <end position="52"/>
    </location>
</feature>
<protein>
    <recommendedName>
        <fullName evidence="1">RACo C-terminal domain-containing protein</fullName>
    </recommendedName>
</protein>
<sequence>MSIGNCAGFGAKKILLSKEQRKKANEIIDKCTYIELSKRQDFQEYFVDGMIFE</sequence>
<reference evidence="2" key="1">
    <citation type="submission" date="2019-08" db="EMBL/GenBank/DDBJ databases">
        <authorList>
            <person name="Kucharzyk K."/>
            <person name="Murdoch R.W."/>
            <person name="Higgins S."/>
            <person name="Loffler F."/>
        </authorList>
    </citation>
    <scope>NUCLEOTIDE SEQUENCE</scope>
</reference>
<dbReference type="InterPro" id="IPR027980">
    <property type="entry name" value="RACo_C"/>
</dbReference>
<dbReference type="Pfam" id="PF14574">
    <property type="entry name" value="RACo_C_ter"/>
    <property type="match status" value="1"/>
</dbReference>